<dbReference type="PANTHER" id="PTHR42204">
    <property type="entry name" value="INTEGRAL MEMBRANE PROTEIN"/>
    <property type="match status" value="1"/>
</dbReference>
<keyword evidence="1" id="KW-1133">Transmembrane helix</keyword>
<keyword evidence="3" id="KW-1185">Reference proteome</keyword>
<evidence type="ECO:0000256" key="1">
    <source>
        <dbReference type="SAM" id="Phobius"/>
    </source>
</evidence>
<keyword evidence="1" id="KW-0472">Membrane</keyword>
<evidence type="ECO:0000313" key="3">
    <source>
        <dbReference type="Proteomes" id="UP000070405"/>
    </source>
</evidence>
<name>A0A133VB59_9EURY</name>
<reference evidence="2 3" key="1">
    <citation type="journal article" date="2016" name="Sci. Rep.">
        <title>Metabolic traits of an uncultured archaeal lineage -MSBL1- from brine pools of the Red Sea.</title>
        <authorList>
            <person name="Mwirichia R."/>
            <person name="Alam I."/>
            <person name="Rashid M."/>
            <person name="Vinu M."/>
            <person name="Ba-Alawi W."/>
            <person name="Anthony Kamau A."/>
            <person name="Kamanda Ngugi D."/>
            <person name="Goker M."/>
            <person name="Klenk H.P."/>
            <person name="Bajic V."/>
            <person name="Stingl U."/>
        </authorList>
    </citation>
    <scope>NUCLEOTIDE SEQUENCE [LARGE SCALE GENOMIC DNA]</scope>
    <source>
        <strain evidence="2">SCGC-AAA261G05</strain>
    </source>
</reference>
<feature type="transmembrane region" description="Helical" evidence="1">
    <location>
        <begin position="6"/>
        <end position="23"/>
    </location>
</feature>
<dbReference type="AlphaFoldDB" id="A0A133VB59"/>
<organism evidence="2 3">
    <name type="scientific">candidate division MSBL1 archaeon SCGC-AAA261G05</name>
    <dbReference type="NCBI Taxonomy" id="1698276"/>
    <lineage>
        <taxon>Archaea</taxon>
        <taxon>Methanobacteriati</taxon>
        <taxon>Methanobacteriota</taxon>
        <taxon>candidate division MSBL1</taxon>
    </lineage>
</organism>
<accession>A0A133VB59</accession>
<proteinExistence type="predicted"/>
<feature type="transmembrane region" description="Helical" evidence="1">
    <location>
        <begin position="83"/>
        <end position="106"/>
    </location>
</feature>
<comment type="caution">
    <text evidence="2">The sequence shown here is derived from an EMBL/GenBank/DDBJ whole genome shotgun (WGS) entry which is preliminary data.</text>
</comment>
<dbReference type="PANTHER" id="PTHR42204:SF1">
    <property type="entry name" value="INTEGRAL MEMBRANE PROTEIN"/>
    <property type="match status" value="1"/>
</dbReference>
<sequence length="119" mass="12978">MFQNIMPAFVGFYAMPWVLINLASKDEYPEQFVPEKFTSNKMQITRGITSGCLGGSIAAYTPIVTAGIGGLLAGHATTTRDNVSFTVSYGASSFVYYVGAFLLLWLPLVHMTRGEWVGL</sequence>
<evidence type="ECO:0000313" key="2">
    <source>
        <dbReference type="EMBL" id="KXB03679.1"/>
    </source>
</evidence>
<dbReference type="EMBL" id="LHYA01000017">
    <property type="protein sequence ID" value="KXB03679.1"/>
    <property type="molecule type" value="Genomic_DNA"/>
</dbReference>
<protein>
    <submittedName>
        <fullName evidence="2">Uncharacterized protein</fullName>
    </submittedName>
</protein>
<keyword evidence="1" id="KW-0812">Transmembrane</keyword>
<gene>
    <name evidence="2" type="ORF">AKJ47_01810</name>
</gene>
<feature type="transmembrane region" description="Helical" evidence="1">
    <location>
        <begin position="44"/>
        <end position="63"/>
    </location>
</feature>
<dbReference type="Proteomes" id="UP000070405">
    <property type="component" value="Unassembled WGS sequence"/>
</dbReference>